<proteinExistence type="predicted"/>
<dbReference type="RefSeq" id="WP_142105462.1">
    <property type="nucleotide sequence ID" value="NZ_VFPH01000002.1"/>
</dbReference>
<sequence>MRMQVGRVAATVAVIGAVVSGCGGPNQAGTAVIVGADAVPIEHIQSQLDTALGKKDLMAQLTAQGGTTGELARSIVTRAVLHDLLDRRAAEEGIVVTDPQIDAHIAQNGGADALLDGSLYDLPMLRQRVRDDLIAAQLAQREVGGLAVTADLVAATSRASADEAAAAIQAGGAQADALFADPRTSARAQTFDAASSPDNASTVLFGVPVGTVVTFQPNPQQSTWIVARVVDRRTDAPSDPAAVNGISQAQLIAIGERLLQPTADQVGIRVNPRYGVWDPIQLRIVAEDQQVGSVLPPVAGW</sequence>
<keyword evidence="2" id="KW-1185">Reference proteome</keyword>
<name>A0A543FYL3_9PSEU</name>
<dbReference type="SUPFAM" id="SSF109998">
    <property type="entry name" value="Triger factor/SurA peptide-binding domain-like"/>
    <property type="match status" value="1"/>
</dbReference>
<dbReference type="InterPro" id="IPR027304">
    <property type="entry name" value="Trigger_fact/SurA_dom_sf"/>
</dbReference>
<evidence type="ECO:0000313" key="2">
    <source>
        <dbReference type="Proteomes" id="UP000319818"/>
    </source>
</evidence>
<dbReference type="OrthoDB" id="5175106at2"/>
<dbReference type="Proteomes" id="UP000319818">
    <property type="component" value="Unassembled WGS sequence"/>
</dbReference>
<dbReference type="EMBL" id="VFPH01000002">
    <property type="protein sequence ID" value="TQM38844.1"/>
    <property type="molecule type" value="Genomic_DNA"/>
</dbReference>
<organism evidence="1 2">
    <name type="scientific">Pseudonocardia cypriaca</name>
    <dbReference type="NCBI Taxonomy" id="882449"/>
    <lineage>
        <taxon>Bacteria</taxon>
        <taxon>Bacillati</taxon>
        <taxon>Actinomycetota</taxon>
        <taxon>Actinomycetes</taxon>
        <taxon>Pseudonocardiales</taxon>
        <taxon>Pseudonocardiaceae</taxon>
        <taxon>Pseudonocardia</taxon>
    </lineage>
</organism>
<accession>A0A543FYL3</accession>
<dbReference type="AlphaFoldDB" id="A0A543FYL3"/>
<dbReference type="Gene3D" id="1.10.4030.10">
    <property type="entry name" value="Porin chaperone SurA, peptide-binding domain"/>
    <property type="match status" value="1"/>
</dbReference>
<comment type="caution">
    <text evidence="1">The sequence shown here is derived from an EMBL/GenBank/DDBJ whole genome shotgun (WGS) entry which is preliminary data.</text>
</comment>
<evidence type="ECO:0000313" key="1">
    <source>
        <dbReference type="EMBL" id="TQM38844.1"/>
    </source>
</evidence>
<dbReference type="PROSITE" id="PS51257">
    <property type="entry name" value="PROKAR_LIPOPROTEIN"/>
    <property type="match status" value="1"/>
</dbReference>
<reference evidence="1 2" key="1">
    <citation type="submission" date="2019-06" db="EMBL/GenBank/DDBJ databases">
        <title>Sequencing the genomes of 1000 actinobacteria strains.</title>
        <authorList>
            <person name="Klenk H.-P."/>
        </authorList>
    </citation>
    <scope>NUCLEOTIDE SEQUENCE [LARGE SCALE GENOMIC DNA]</scope>
    <source>
        <strain evidence="1 2">DSM 45511</strain>
    </source>
</reference>
<gene>
    <name evidence="1" type="ORF">FB388_6089</name>
</gene>
<protein>
    <recommendedName>
        <fullName evidence="3">SurA-like protein</fullName>
    </recommendedName>
</protein>
<evidence type="ECO:0008006" key="3">
    <source>
        <dbReference type="Google" id="ProtNLM"/>
    </source>
</evidence>